<evidence type="ECO:0000256" key="7">
    <source>
        <dbReference type="ARBA" id="ARBA00022679"/>
    </source>
</evidence>
<evidence type="ECO:0000256" key="3">
    <source>
        <dbReference type="ARBA" id="ARBA00005189"/>
    </source>
</evidence>
<dbReference type="Proteomes" id="UP000789759">
    <property type="component" value="Unassembled WGS sequence"/>
</dbReference>
<protein>
    <recommendedName>
        <fullName evidence="5">diacylglycerol O-acyltransferase</fullName>
        <ecNumber evidence="5">2.3.1.20</ecNumber>
    </recommendedName>
</protein>
<keyword evidence="10" id="KW-0256">Endoplasmic reticulum</keyword>
<evidence type="ECO:0000256" key="4">
    <source>
        <dbReference type="ARBA" id="ARBA00005420"/>
    </source>
</evidence>
<dbReference type="PANTHER" id="PTHR12317:SF0">
    <property type="entry name" value="ACYLTRANSFERASE"/>
    <property type="match status" value="1"/>
</dbReference>
<dbReference type="Pfam" id="PF03982">
    <property type="entry name" value="DAGAT"/>
    <property type="match status" value="1"/>
</dbReference>
<comment type="pathway">
    <text evidence="3">Lipid metabolism.</text>
</comment>
<dbReference type="AlphaFoldDB" id="A0A9N9JCU8"/>
<feature type="non-terminal residue" evidence="16">
    <location>
        <position position="269"/>
    </location>
</feature>
<sequence>NGGRRFDFIRRANFWKWYSDYFPAKLIKESDLDPSKTYVFGYHPHGVISVGAWIAFATEATGHSELFPGITCRVLTLAGNFNIPIYRDYLMAQGLASVSRQSIMNILRKGPGNAVMIVIGGAGESLSARPGINDLILKKRLGFIRIAFKSGASLCPVFSFGENDIWDQANNPKGSKIWKFQKSMQSLSGWTLPLFHGRGLFNYDWGVLPHRRPITTIVGTPIDVVQNDNPTDEEVLEVQKKYIAGLYEIWNKYKDIYAKDRKRELTIVE</sequence>
<dbReference type="EMBL" id="CAJVQA010022896">
    <property type="protein sequence ID" value="CAG8776056.1"/>
    <property type="molecule type" value="Genomic_DNA"/>
</dbReference>
<keyword evidence="14" id="KW-0012">Acyltransferase</keyword>
<evidence type="ECO:0000256" key="2">
    <source>
        <dbReference type="ARBA" id="ARBA00004771"/>
    </source>
</evidence>
<organism evidence="16 17">
    <name type="scientific">Cetraspora pellucida</name>
    <dbReference type="NCBI Taxonomy" id="1433469"/>
    <lineage>
        <taxon>Eukaryota</taxon>
        <taxon>Fungi</taxon>
        <taxon>Fungi incertae sedis</taxon>
        <taxon>Mucoromycota</taxon>
        <taxon>Glomeromycotina</taxon>
        <taxon>Glomeromycetes</taxon>
        <taxon>Diversisporales</taxon>
        <taxon>Gigasporaceae</taxon>
        <taxon>Cetraspora</taxon>
    </lineage>
</organism>
<keyword evidence="6" id="KW-0444">Lipid biosynthesis</keyword>
<evidence type="ECO:0000256" key="5">
    <source>
        <dbReference type="ARBA" id="ARBA00013244"/>
    </source>
</evidence>
<keyword evidence="17" id="KW-1185">Reference proteome</keyword>
<keyword evidence="13" id="KW-0472">Membrane</keyword>
<dbReference type="CDD" id="cd07987">
    <property type="entry name" value="LPLAT_MGAT-like"/>
    <property type="match status" value="1"/>
</dbReference>
<comment type="similarity">
    <text evidence="4">Belongs to the diacylglycerol acyltransferase family.</text>
</comment>
<dbReference type="EC" id="2.3.1.20" evidence="5"/>
<dbReference type="GO" id="GO:0004144">
    <property type="term" value="F:diacylglycerol O-acyltransferase activity"/>
    <property type="evidence" value="ECO:0007669"/>
    <property type="project" value="UniProtKB-EC"/>
</dbReference>
<evidence type="ECO:0000256" key="9">
    <source>
        <dbReference type="ARBA" id="ARBA00022798"/>
    </source>
</evidence>
<evidence type="ECO:0000256" key="11">
    <source>
        <dbReference type="ARBA" id="ARBA00022989"/>
    </source>
</evidence>
<gene>
    <name evidence="16" type="ORF">CPELLU_LOCUS16121</name>
</gene>
<evidence type="ECO:0000256" key="6">
    <source>
        <dbReference type="ARBA" id="ARBA00022516"/>
    </source>
</evidence>
<evidence type="ECO:0000256" key="1">
    <source>
        <dbReference type="ARBA" id="ARBA00004477"/>
    </source>
</evidence>
<keyword evidence="8" id="KW-0812">Transmembrane</keyword>
<keyword evidence="11" id="KW-1133">Transmembrane helix</keyword>
<dbReference type="GO" id="GO:0006071">
    <property type="term" value="P:glycerol metabolic process"/>
    <property type="evidence" value="ECO:0007669"/>
    <property type="project" value="UniProtKB-KW"/>
</dbReference>
<dbReference type="OrthoDB" id="264532at2759"/>
<evidence type="ECO:0000256" key="8">
    <source>
        <dbReference type="ARBA" id="ARBA00022692"/>
    </source>
</evidence>
<comment type="subcellular location">
    <subcellularLocation>
        <location evidence="1">Endoplasmic reticulum membrane</location>
        <topology evidence="1">Multi-pass membrane protein</topology>
    </subcellularLocation>
</comment>
<proteinExistence type="inferred from homology"/>
<evidence type="ECO:0000313" key="16">
    <source>
        <dbReference type="EMBL" id="CAG8776056.1"/>
    </source>
</evidence>
<evidence type="ECO:0000256" key="15">
    <source>
        <dbReference type="ARBA" id="ARBA00048109"/>
    </source>
</evidence>
<evidence type="ECO:0000256" key="13">
    <source>
        <dbReference type="ARBA" id="ARBA00023136"/>
    </source>
</evidence>
<comment type="catalytic activity">
    <reaction evidence="15">
        <text>an acyl-CoA + a 1,2-diacyl-sn-glycerol = a triacyl-sn-glycerol + CoA</text>
        <dbReference type="Rhea" id="RHEA:10868"/>
        <dbReference type="ChEBI" id="CHEBI:17815"/>
        <dbReference type="ChEBI" id="CHEBI:57287"/>
        <dbReference type="ChEBI" id="CHEBI:58342"/>
        <dbReference type="ChEBI" id="CHEBI:64615"/>
        <dbReference type="EC" id="2.3.1.20"/>
    </reaction>
</comment>
<dbReference type="InterPro" id="IPR007130">
    <property type="entry name" value="DAGAT"/>
</dbReference>
<evidence type="ECO:0000256" key="14">
    <source>
        <dbReference type="ARBA" id="ARBA00023315"/>
    </source>
</evidence>
<evidence type="ECO:0000313" key="17">
    <source>
        <dbReference type="Proteomes" id="UP000789759"/>
    </source>
</evidence>
<accession>A0A9N9JCU8</accession>
<dbReference type="GO" id="GO:0005789">
    <property type="term" value="C:endoplasmic reticulum membrane"/>
    <property type="evidence" value="ECO:0007669"/>
    <property type="project" value="UniProtKB-SubCell"/>
</dbReference>
<keyword evidence="12" id="KW-0443">Lipid metabolism</keyword>
<keyword evidence="7" id="KW-0808">Transferase</keyword>
<reference evidence="16" key="1">
    <citation type="submission" date="2021-06" db="EMBL/GenBank/DDBJ databases">
        <authorList>
            <person name="Kallberg Y."/>
            <person name="Tangrot J."/>
            <person name="Rosling A."/>
        </authorList>
    </citation>
    <scope>NUCLEOTIDE SEQUENCE</scope>
    <source>
        <strain evidence="16">FL966</strain>
    </source>
</reference>
<comment type="caution">
    <text evidence="16">The sequence shown here is derived from an EMBL/GenBank/DDBJ whole genome shotgun (WGS) entry which is preliminary data.</text>
</comment>
<name>A0A9N9JCU8_9GLOM</name>
<dbReference type="GO" id="GO:0019432">
    <property type="term" value="P:triglyceride biosynthetic process"/>
    <property type="evidence" value="ECO:0007669"/>
    <property type="project" value="TreeGrafter"/>
</dbReference>
<comment type="pathway">
    <text evidence="2">Glycerolipid metabolism; triacylglycerol biosynthesis.</text>
</comment>
<dbReference type="PANTHER" id="PTHR12317">
    <property type="entry name" value="DIACYLGLYCEROL O-ACYLTRANSFERASE"/>
    <property type="match status" value="1"/>
</dbReference>
<evidence type="ECO:0000256" key="12">
    <source>
        <dbReference type="ARBA" id="ARBA00023098"/>
    </source>
</evidence>
<evidence type="ECO:0000256" key="10">
    <source>
        <dbReference type="ARBA" id="ARBA00022824"/>
    </source>
</evidence>
<keyword evidence="9" id="KW-0319">Glycerol metabolism</keyword>